<name>A0A7D9KI15_PARCT</name>
<reference evidence="1" key="1">
    <citation type="submission" date="2020-04" db="EMBL/GenBank/DDBJ databases">
        <authorList>
            <person name="Alioto T."/>
            <person name="Alioto T."/>
            <person name="Gomez Garrido J."/>
        </authorList>
    </citation>
    <scope>NUCLEOTIDE SEQUENCE</scope>
    <source>
        <strain evidence="1">A484AB</strain>
    </source>
</reference>
<sequence length="424" mass="47191">MNIDFTFLYDTASEITVIREHEFLQLVASSGFTPETVHSAKSNLHGAFNNSAIAATVTLLPIIYNNQRVLFPVTIVKNLSSPGIMGIDLIDTLGINFLTTARNERPITALTIHSATIQPNETMTIEASVTDKERINDKKTVIIEGMDHSSIFITPALYTLSPTRTTVPLKIANTSAQAISLVSNQHIAKVTILPEDQKFVPFTQREAKRICTVHQPRIEKPDDKKMAAIKANFNAPTLPKQQQKQLLDLILRNADVFSNDKYDLGRTSTHTHDVDLKEDTVVFKKQFRVPQAHVEHIQTHVKKLLELGVIQRSNSKFNSPVPQTPGEAVNTAYQDVEQTSIINAGVRFHYPVQTRENKRGQRLYVKERGYSTSTTRGHSLRDIIEAIGMGAGNNASLTDGRPGIECVVSIHTTQNNPTETVRQI</sequence>
<comment type="caution">
    <text evidence="1">The sequence shown here is derived from an EMBL/GenBank/DDBJ whole genome shotgun (WGS) entry which is preliminary data.</text>
</comment>
<keyword evidence="2" id="KW-1185">Reference proteome</keyword>
<evidence type="ECO:0000313" key="1">
    <source>
        <dbReference type="EMBL" id="CAB4045330.1"/>
    </source>
</evidence>
<feature type="non-terminal residue" evidence="1">
    <location>
        <position position="424"/>
    </location>
</feature>
<dbReference type="Gene3D" id="3.10.10.10">
    <property type="entry name" value="HIV Type 1 Reverse Transcriptase, subunit A, domain 1"/>
    <property type="match status" value="1"/>
</dbReference>
<proteinExistence type="predicted"/>
<dbReference type="AlphaFoldDB" id="A0A7D9KI15"/>
<dbReference type="InterPro" id="IPR043502">
    <property type="entry name" value="DNA/RNA_pol_sf"/>
</dbReference>
<organism evidence="1 2">
    <name type="scientific">Paramuricea clavata</name>
    <name type="common">Red gorgonian</name>
    <name type="synonym">Violescent sea-whip</name>
    <dbReference type="NCBI Taxonomy" id="317549"/>
    <lineage>
        <taxon>Eukaryota</taxon>
        <taxon>Metazoa</taxon>
        <taxon>Cnidaria</taxon>
        <taxon>Anthozoa</taxon>
        <taxon>Octocorallia</taxon>
        <taxon>Malacalcyonacea</taxon>
        <taxon>Plexauridae</taxon>
        <taxon>Paramuricea</taxon>
    </lineage>
</organism>
<protein>
    <submittedName>
        <fullName evidence="1">Uncharacterized protein</fullName>
    </submittedName>
</protein>
<gene>
    <name evidence="1" type="ORF">PACLA_8A013502</name>
</gene>
<accession>A0A7D9KI15</accession>
<dbReference type="EMBL" id="CACRXK020038824">
    <property type="protein sequence ID" value="CAB4045330.1"/>
    <property type="molecule type" value="Genomic_DNA"/>
</dbReference>
<evidence type="ECO:0000313" key="2">
    <source>
        <dbReference type="Proteomes" id="UP001152795"/>
    </source>
</evidence>
<dbReference type="Proteomes" id="UP001152795">
    <property type="component" value="Unassembled WGS sequence"/>
</dbReference>
<dbReference type="SUPFAM" id="SSF56672">
    <property type="entry name" value="DNA/RNA polymerases"/>
    <property type="match status" value="1"/>
</dbReference>